<evidence type="ECO:0000313" key="3">
    <source>
        <dbReference type="Proteomes" id="UP000664203"/>
    </source>
</evidence>
<dbReference type="OrthoDB" id="10498140at2759"/>
<dbReference type="EMBL" id="CAJPDR010000052">
    <property type="protein sequence ID" value="CAF9912010.1"/>
    <property type="molecule type" value="Genomic_DNA"/>
</dbReference>
<proteinExistence type="predicted"/>
<keyword evidence="3" id="KW-1185">Reference proteome</keyword>
<feature type="compositionally biased region" description="Low complexity" evidence="1">
    <location>
        <begin position="22"/>
        <end position="50"/>
    </location>
</feature>
<dbReference type="AlphaFoldDB" id="A0A8H3I943"/>
<feature type="non-terminal residue" evidence="2">
    <location>
        <position position="213"/>
    </location>
</feature>
<protein>
    <submittedName>
        <fullName evidence="2">Uncharacterized protein</fullName>
    </submittedName>
</protein>
<sequence length="213" mass="22455">MAPPRTPSSTVHIYPTPIFISAPLPENTPNTTTPATVEPPKDATPSSTPAPTTPTTPSPPPSTEPSSYLSTPQLLTAPQTLIPPSALAVKATSTKTIGAASKPAIKQEGPVQVEPPTPPQDKKVGRSKSATISEDGKRPKTKNGYLPPGTSLAAVSSKEKTKTKKKKGDEDDDDEDDDDDDDEDGKKWMRYEAVESSITTTVEALEGGGRRTV</sequence>
<feature type="compositionally biased region" description="Acidic residues" evidence="1">
    <location>
        <begin position="170"/>
        <end position="183"/>
    </location>
</feature>
<evidence type="ECO:0000256" key="1">
    <source>
        <dbReference type="SAM" id="MobiDB-lite"/>
    </source>
</evidence>
<evidence type="ECO:0000313" key="2">
    <source>
        <dbReference type="EMBL" id="CAF9912010.1"/>
    </source>
</evidence>
<name>A0A8H3I943_9LECA</name>
<comment type="caution">
    <text evidence="2">The sequence shown here is derived from an EMBL/GenBank/DDBJ whole genome shotgun (WGS) entry which is preliminary data.</text>
</comment>
<feature type="compositionally biased region" description="Pro residues" evidence="1">
    <location>
        <begin position="51"/>
        <end position="63"/>
    </location>
</feature>
<accession>A0A8H3I943</accession>
<dbReference type="Proteomes" id="UP000664203">
    <property type="component" value="Unassembled WGS sequence"/>
</dbReference>
<feature type="region of interest" description="Disordered" evidence="1">
    <location>
        <begin position="1"/>
        <end position="79"/>
    </location>
</feature>
<organism evidence="2 3">
    <name type="scientific">Alectoria fallacina</name>
    <dbReference type="NCBI Taxonomy" id="1903189"/>
    <lineage>
        <taxon>Eukaryota</taxon>
        <taxon>Fungi</taxon>
        <taxon>Dikarya</taxon>
        <taxon>Ascomycota</taxon>
        <taxon>Pezizomycotina</taxon>
        <taxon>Lecanoromycetes</taxon>
        <taxon>OSLEUM clade</taxon>
        <taxon>Lecanoromycetidae</taxon>
        <taxon>Lecanorales</taxon>
        <taxon>Lecanorineae</taxon>
        <taxon>Parmeliaceae</taxon>
        <taxon>Alectoria</taxon>
    </lineage>
</organism>
<reference evidence="2" key="1">
    <citation type="submission" date="2021-03" db="EMBL/GenBank/DDBJ databases">
        <authorList>
            <person name="Tagirdzhanova G."/>
        </authorList>
    </citation>
    <scope>NUCLEOTIDE SEQUENCE</scope>
</reference>
<feature type="region of interest" description="Disordered" evidence="1">
    <location>
        <begin position="92"/>
        <end position="190"/>
    </location>
</feature>
<gene>
    <name evidence="2" type="ORF">ALECFALPRED_007804</name>
</gene>